<evidence type="ECO:0000256" key="4">
    <source>
        <dbReference type="ARBA" id="ARBA00022692"/>
    </source>
</evidence>
<evidence type="ECO:0000256" key="12">
    <source>
        <dbReference type="SAM" id="MobiDB-lite"/>
    </source>
</evidence>
<name>C1MKP8_MICPC</name>
<dbReference type="STRING" id="564608.C1MKP8"/>
<evidence type="ECO:0000256" key="7">
    <source>
        <dbReference type="ARBA" id="ARBA00022989"/>
    </source>
</evidence>
<dbReference type="InterPro" id="IPR017411">
    <property type="entry name" value="Tom22_pln"/>
</dbReference>
<keyword evidence="14" id="KW-1185">Reference proteome</keyword>
<evidence type="ECO:0000256" key="2">
    <source>
        <dbReference type="ARBA" id="ARBA00009874"/>
    </source>
</evidence>
<dbReference type="eggNOG" id="KOG4111">
    <property type="taxonomic scope" value="Eukaryota"/>
</dbReference>
<keyword evidence="7" id="KW-1133">Transmembrane helix</keyword>
<feature type="compositionally biased region" description="Polar residues" evidence="12">
    <location>
        <begin position="117"/>
        <end position="127"/>
    </location>
</feature>
<evidence type="ECO:0000313" key="14">
    <source>
        <dbReference type="Proteomes" id="UP000001876"/>
    </source>
</evidence>
<gene>
    <name evidence="13" type="ORF">MICPUCDRAFT_55413</name>
</gene>
<sequence length="223" mass="25371">MHSVASFLRTFLAYMISINNDYYKIAKDYTAFIHTYSIVRIEGTFEGRYESMIPSYESTFVLSYTAPSPTTHLQCTYRCTRTRTEFEKRKAFQSLRCFTRRIGLPGSRRRHDRDFTKSSNFSDRPSTHSSYFACTKRMEITPAPDATCNSQMSSLGDSARVGKKLIWHTGKAAWVFGTSFLLLVVPLIVQLHREEQMAAAEQEQLGVLNLGSSSLMTNAVPVQ</sequence>
<keyword evidence="10" id="KW-0472">Membrane</keyword>
<keyword evidence="5" id="KW-1000">Mitochondrion outer membrane</keyword>
<dbReference type="GO" id="GO:0006886">
    <property type="term" value="P:intracellular protein transport"/>
    <property type="evidence" value="ECO:0007669"/>
    <property type="project" value="InterPro"/>
</dbReference>
<evidence type="ECO:0000256" key="6">
    <source>
        <dbReference type="ARBA" id="ARBA00022927"/>
    </source>
</evidence>
<dbReference type="AlphaFoldDB" id="C1MKP8"/>
<keyword evidence="11" id="KW-0675">Receptor</keyword>
<organism evidence="14">
    <name type="scientific">Micromonas pusilla (strain CCMP1545)</name>
    <name type="common">Picoplanktonic green alga</name>
    <dbReference type="NCBI Taxonomy" id="564608"/>
    <lineage>
        <taxon>Eukaryota</taxon>
        <taxon>Viridiplantae</taxon>
        <taxon>Chlorophyta</taxon>
        <taxon>Mamiellophyceae</taxon>
        <taxon>Mamiellales</taxon>
        <taxon>Mamiellaceae</taxon>
        <taxon>Micromonas</taxon>
    </lineage>
</organism>
<evidence type="ECO:0000256" key="3">
    <source>
        <dbReference type="ARBA" id="ARBA00022448"/>
    </source>
</evidence>
<dbReference type="KEGG" id="mpp:MICPUCDRAFT_55413"/>
<evidence type="ECO:0000313" key="13">
    <source>
        <dbReference type="EMBL" id="EEH59409.1"/>
    </source>
</evidence>
<proteinExistence type="inferred from homology"/>
<keyword evidence="8" id="KW-0811">Translocation</keyword>
<dbReference type="CDD" id="cd22884">
    <property type="entry name" value="TOM22"/>
    <property type="match status" value="1"/>
</dbReference>
<feature type="region of interest" description="Disordered" evidence="12">
    <location>
        <begin position="108"/>
        <end position="127"/>
    </location>
</feature>
<evidence type="ECO:0000256" key="8">
    <source>
        <dbReference type="ARBA" id="ARBA00023010"/>
    </source>
</evidence>
<dbReference type="PANTHER" id="PTHR46867">
    <property type="entry name" value="MITOCHONDRIAL IMPORT RECEPTOR SUBUNIT TOM9-2"/>
    <property type="match status" value="1"/>
</dbReference>
<dbReference type="InterPro" id="IPR005683">
    <property type="entry name" value="Tom22"/>
</dbReference>
<reference evidence="13 14" key="1">
    <citation type="journal article" date="2009" name="Science">
        <title>Green evolution and dynamic adaptations revealed by genomes of the marine picoeukaryotes Micromonas.</title>
        <authorList>
            <person name="Worden A.Z."/>
            <person name="Lee J.H."/>
            <person name="Mock T."/>
            <person name="Rouze P."/>
            <person name="Simmons M.P."/>
            <person name="Aerts A.L."/>
            <person name="Allen A.E."/>
            <person name="Cuvelier M.L."/>
            <person name="Derelle E."/>
            <person name="Everett M.V."/>
            <person name="Foulon E."/>
            <person name="Grimwood J."/>
            <person name="Gundlach H."/>
            <person name="Henrissat B."/>
            <person name="Napoli C."/>
            <person name="McDonald S.M."/>
            <person name="Parker M.S."/>
            <person name="Rombauts S."/>
            <person name="Salamov A."/>
            <person name="Von Dassow P."/>
            <person name="Badger J.H."/>
            <person name="Coutinho P.M."/>
            <person name="Demir E."/>
            <person name="Dubchak I."/>
            <person name="Gentemann C."/>
            <person name="Eikrem W."/>
            <person name="Gready J.E."/>
            <person name="John U."/>
            <person name="Lanier W."/>
            <person name="Lindquist E.A."/>
            <person name="Lucas S."/>
            <person name="Mayer K.F."/>
            <person name="Moreau H."/>
            <person name="Not F."/>
            <person name="Otillar R."/>
            <person name="Panaud O."/>
            <person name="Pangilinan J."/>
            <person name="Paulsen I."/>
            <person name="Piegu B."/>
            <person name="Poliakov A."/>
            <person name="Robbens S."/>
            <person name="Schmutz J."/>
            <person name="Toulza E."/>
            <person name="Wyss T."/>
            <person name="Zelensky A."/>
            <person name="Zhou K."/>
            <person name="Armbrust E.V."/>
            <person name="Bhattacharya D."/>
            <person name="Goodenough U.W."/>
            <person name="Van de Peer Y."/>
            <person name="Grigoriev I.V."/>
        </authorList>
    </citation>
    <scope>NUCLEOTIDE SEQUENCE [LARGE SCALE GENOMIC DNA]</scope>
    <source>
        <strain evidence="13 14">CCMP1545</strain>
    </source>
</reference>
<keyword evidence="3" id="KW-0813">Transport</keyword>
<evidence type="ECO:0000256" key="10">
    <source>
        <dbReference type="ARBA" id="ARBA00023136"/>
    </source>
</evidence>
<comment type="subcellular location">
    <subcellularLocation>
        <location evidence="1">Mitochondrion outer membrane</location>
        <topology evidence="1">Single-pass membrane protein</topology>
    </subcellularLocation>
</comment>
<accession>C1MKP8</accession>
<evidence type="ECO:0000256" key="5">
    <source>
        <dbReference type="ARBA" id="ARBA00022787"/>
    </source>
</evidence>
<dbReference type="GO" id="GO:0005741">
    <property type="term" value="C:mitochondrial outer membrane"/>
    <property type="evidence" value="ECO:0007669"/>
    <property type="project" value="UniProtKB-SubCell"/>
</dbReference>
<evidence type="ECO:0000256" key="1">
    <source>
        <dbReference type="ARBA" id="ARBA00004572"/>
    </source>
</evidence>
<evidence type="ECO:0000256" key="9">
    <source>
        <dbReference type="ARBA" id="ARBA00023128"/>
    </source>
</evidence>
<dbReference type="PANTHER" id="PTHR46867:SF4">
    <property type="entry name" value="MITOCHONDRIAL IMPORT RECEPTOR SUBUNIT TOM9-2"/>
    <property type="match status" value="1"/>
</dbReference>
<dbReference type="Proteomes" id="UP000001876">
    <property type="component" value="Unassembled WGS sequence"/>
</dbReference>
<dbReference type="RefSeq" id="XP_003056033.1">
    <property type="nucleotide sequence ID" value="XM_003055987.1"/>
</dbReference>
<keyword evidence="4" id="KW-0812">Transmembrane</keyword>
<dbReference type="OrthoDB" id="10016939at2759"/>
<keyword evidence="6" id="KW-0653">Protein transport</keyword>
<dbReference type="Pfam" id="PF04281">
    <property type="entry name" value="Tom22"/>
    <property type="match status" value="1"/>
</dbReference>
<protein>
    <submittedName>
        <fullName evidence="13">Predicted protein</fullName>
    </submittedName>
</protein>
<dbReference type="EMBL" id="GG663736">
    <property type="protein sequence ID" value="EEH59409.1"/>
    <property type="molecule type" value="Genomic_DNA"/>
</dbReference>
<keyword evidence="9" id="KW-0496">Mitochondrion</keyword>
<dbReference type="GeneID" id="9681719"/>
<comment type="similarity">
    <text evidence="2">Belongs to the Tom22 family.</text>
</comment>
<evidence type="ECO:0000256" key="11">
    <source>
        <dbReference type="ARBA" id="ARBA00023170"/>
    </source>
</evidence>